<dbReference type="SUPFAM" id="SSF53067">
    <property type="entry name" value="Actin-like ATPase domain"/>
    <property type="match status" value="2"/>
</dbReference>
<dbReference type="RefSeq" id="WP_182528258.1">
    <property type="nucleotide sequence ID" value="NZ_JACJHT010000024.1"/>
</dbReference>
<organism evidence="2 3">
    <name type="scientific">Priestia aryabhattai</name>
    <name type="common">Bacillus aryabhattai</name>
    <dbReference type="NCBI Taxonomy" id="412384"/>
    <lineage>
        <taxon>Bacteria</taxon>
        <taxon>Bacillati</taxon>
        <taxon>Bacillota</taxon>
        <taxon>Bacilli</taxon>
        <taxon>Bacillales</taxon>
        <taxon>Bacillaceae</taxon>
        <taxon>Priestia</taxon>
    </lineage>
</organism>
<evidence type="ECO:0000259" key="1">
    <source>
        <dbReference type="Pfam" id="PF01869"/>
    </source>
</evidence>
<name>A0A7W3NHF2_PRIAR</name>
<protein>
    <submittedName>
        <fullName evidence="2">N-acetylglucosamine kinase-like BadF-type ATPase</fullName>
    </submittedName>
</protein>
<evidence type="ECO:0000313" key="2">
    <source>
        <dbReference type="EMBL" id="MBA9043031.1"/>
    </source>
</evidence>
<dbReference type="GO" id="GO:0016301">
    <property type="term" value="F:kinase activity"/>
    <property type="evidence" value="ECO:0007669"/>
    <property type="project" value="UniProtKB-KW"/>
</dbReference>
<dbReference type="AlphaFoldDB" id="A0A7W3NHF2"/>
<keyword evidence="3" id="KW-1185">Reference proteome</keyword>
<dbReference type="CDD" id="cd24007">
    <property type="entry name" value="ASKHA_NBD_eukNAGK-like"/>
    <property type="match status" value="1"/>
</dbReference>
<gene>
    <name evidence="2" type="ORF">HNP21_006209</name>
</gene>
<dbReference type="InterPro" id="IPR043129">
    <property type="entry name" value="ATPase_NBD"/>
</dbReference>
<accession>A0A7W3NHF2</accession>
<reference evidence="2" key="1">
    <citation type="submission" date="2020-08" db="EMBL/GenBank/DDBJ databases">
        <title>Functional genomics of gut bacteria from endangered species of beetles.</title>
        <authorList>
            <person name="Carlos-Shanley C."/>
        </authorList>
    </citation>
    <scope>NUCLEOTIDE SEQUENCE [LARGE SCALE GENOMIC DNA]</scope>
    <source>
        <strain evidence="2">S00060</strain>
    </source>
</reference>
<proteinExistence type="predicted"/>
<dbReference type="PANTHER" id="PTHR43190:SF3">
    <property type="entry name" value="N-ACETYL-D-GLUCOSAMINE KINASE"/>
    <property type="match status" value="1"/>
</dbReference>
<feature type="domain" description="ATPase BadF/BadG/BcrA/BcrD type" evidence="1">
    <location>
        <begin position="5"/>
        <end position="271"/>
    </location>
</feature>
<dbReference type="Gene3D" id="3.30.420.40">
    <property type="match status" value="2"/>
</dbReference>
<dbReference type="Proteomes" id="UP000543174">
    <property type="component" value="Unassembled WGS sequence"/>
</dbReference>
<dbReference type="InterPro" id="IPR002731">
    <property type="entry name" value="ATPase_BadF"/>
</dbReference>
<dbReference type="Pfam" id="PF01869">
    <property type="entry name" value="BcrAD_BadFG"/>
    <property type="match status" value="1"/>
</dbReference>
<sequence>MNYIIGVDGGGTKTEAIAYDLDGNILSQGKAGYGNLLVDKKQATYNILDAIKQCINALPLKGCRYIYMGLAGYEGVSDKEFLKNSLLDSFNVPFKIVSDAVIAHAALLKGEDGILTISGTGSISVGINKDLQCACGGWGHILGDEGSGYWIALQAFIQMCREDDYGLPVSPLSKEILEKLHYYNIPEIKKFVYSASKGEIASFVPIVVDQASKGNELAQIILIKAGEHLAQTTLSVYKICHFHDNIKVAAKGSILTNIPLVRDTFVKTIKKYKPDTTFILKDTSSTLGCYYLALKSMNKES</sequence>
<dbReference type="EMBL" id="JACJHT010000024">
    <property type="protein sequence ID" value="MBA9043031.1"/>
    <property type="molecule type" value="Genomic_DNA"/>
</dbReference>
<comment type="caution">
    <text evidence="2">The sequence shown here is derived from an EMBL/GenBank/DDBJ whole genome shotgun (WGS) entry which is preliminary data.</text>
</comment>
<evidence type="ECO:0000313" key="3">
    <source>
        <dbReference type="Proteomes" id="UP000543174"/>
    </source>
</evidence>
<dbReference type="PANTHER" id="PTHR43190">
    <property type="entry name" value="N-ACETYL-D-GLUCOSAMINE KINASE"/>
    <property type="match status" value="1"/>
</dbReference>
<dbReference type="InterPro" id="IPR052519">
    <property type="entry name" value="Euk-type_GlcNAc_Kinase"/>
</dbReference>